<evidence type="ECO:0000313" key="9">
    <source>
        <dbReference type="Proteomes" id="UP000267187"/>
    </source>
</evidence>
<protein>
    <submittedName>
        <fullName evidence="8">NTE family protein</fullName>
    </submittedName>
</protein>
<keyword evidence="9" id="KW-1185">Reference proteome</keyword>
<dbReference type="CDD" id="cd07205">
    <property type="entry name" value="Pat_PNPLA6_PNPLA7_NTE1_like"/>
    <property type="match status" value="1"/>
</dbReference>
<dbReference type="GO" id="GO:0016042">
    <property type="term" value="P:lipid catabolic process"/>
    <property type="evidence" value="ECO:0007669"/>
    <property type="project" value="UniProtKB-UniRule"/>
</dbReference>
<evidence type="ECO:0000256" key="1">
    <source>
        <dbReference type="ARBA" id="ARBA00006636"/>
    </source>
</evidence>
<dbReference type="InterPro" id="IPR002641">
    <property type="entry name" value="PNPLA_dom"/>
</dbReference>
<evidence type="ECO:0000256" key="6">
    <source>
        <dbReference type="SAM" id="SignalP"/>
    </source>
</evidence>
<evidence type="ECO:0000256" key="3">
    <source>
        <dbReference type="ARBA" id="ARBA00022963"/>
    </source>
</evidence>
<comment type="caution">
    <text evidence="8">The sequence shown here is derived from an EMBL/GenBank/DDBJ whole genome shotgun (WGS) entry which is preliminary data.</text>
</comment>
<dbReference type="PANTHER" id="PTHR14226:SF29">
    <property type="entry name" value="NEUROPATHY TARGET ESTERASE SWS"/>
    <property type="match status" value="1"/>
</dbReference>
<feature type="domain" description="PNPLA" evidence="7">
    <location>
        <begin position="39"/>
        <end position="231"/>
    </location>
</feature>
<dbReference type="GO" id="GO:0046470">
    <property type="term" value="P:phosphatidylcholine metabolic process"/>
    <property type="evidence" value="ECO:0007669"/>
    <property type="project" value="InterPro"/>
</dbReference>
<dbReference type="Gene3D" id="3.10.20.310">
    <property type="entry name" value="membrane protein fhac"/>
    <property type="match status" value="1"/>
</dbReference>
<feature type="active site" description="Nucleophile" evidence="5">
    <location>
        <position position="72"/>
    </location>
</feature>
<dbReference type="PROSITE" id="PS51635">
    <property type="entry name" value="PNPLA"/>
    <property type="match status" value="1"/>
</dbReference>
<keyword evidence="4 5" id="KW-0443">Lipid metabolism</keyword>
<dbReference type="PROSITE" id="PS01237">
    <property type="entry name" value="UPF0028"/>
    <property type="match status" value="1"/>
</dbReference>
<dbReference type="GO" id="GO:0004622">
    <property type="term" value="F:phosphatidylcholine lysophospholipase activity"/>
    <property type="evidence" value="ECO:0007669"/>
    <property type="project" value="InterPro"/>
</dbReference>
<gene>
    <name evidence="8" type="ORF">DFR27_2441</name>
</gene>
<keyword evidence="6" id="KW-0732">Signal</keyword>
<feature type="short sequence motif" description="DGA/G" evidence="5">
    <location>
        <begin position="218"/>
        <end position="220"/>
    </location>
</feature>
<evidence type="ECO:0000256" key="2">
    <source>
        <dbReference type="ARBA" id="ARBA00022801"/>
    </source>
</evidence>
<dbReference type="Proteomes" id="UP000267187">
    <property type="component" value="Unassembled WGS sequence"/>
</dbReference>
<dbReference type="InterPro" id="IPR050301">
    <property type="entry name" value="NTE"/>
</dbReference>
<accession>A0A3M0AEK9</accession>
<evidence type="ECO:0000313" key="8">
    <source>
        <dbReference type="EMBL" id="RMA77622.1"/>
    </source>
</evidence>
<dbReference type="Pfam" id="PF01734">
    <property type="entry name" value="Patatin"/>
    <property type="match status" value="1"/>
</dbReference>
<evidence type="ECO:0000256" key="5">
    <source>
        <dbReference type="PROSITE-ProRule" id="PRU01161"/>
    </source>
</evidence>
<dbReference type="InterPro" id="IPR016035">
    <property type="entry name" value="Acyl_Trfase/lysoPLipase"/>
</dbReference>
<feature type="short sequence motif" description="GXGXXG" evidence="5">
    <location>
        <begin position="43"/>
        <end position="48"/>
    </location>
</feature>
<dbReference type="EMBL" id="REFJ01000007">
    <property type="protein sequence ID" value="RMA77622.1"/>
    <property type="molecule type" value="Genomic_DNA"/>
</dbReference>
<dbReference type="RefSeq" id="WP_170150857.1">
    <property type="nucleotide sequence ID" value="NZ_REFJ01000007.1"/>
</dbReference>
<sequence>MKTLNSHLSWLLPFILILLVPPKALADCPPAEERLCIGVVLGGGGARGGAHVGVLKVLEEEGIPVDVIAGTSVGSFIGGLYAMGKTPDEIEEILRSTAWEEGLNDSVEREDMPFRRKRQSDAFPINPELGFDGTEFKFPKGVAQGQRMGELIQRSVGSLPDLESFDDLLITYRAVAADIETGEAVVIDNGALFSAMQASMSIPGVVRPFEYNGRLLVDGGIANNLPVDVVRELGADIIIAVDIGTALPTRDQLTSSVAVLNQLVDFLIKDNVEYQKSLLGEQDILLTPRNDDVNMLDFDAFSNSIQIGYDEANKRRALITQIDVPTSAWERFSSRRNAIAEPELRVVAVNIENHSRLRDSIIVERLGFEVGDQFDQTTVQEGIDRTYALDVFERIDYHVEDTAEGQVLNIAATEKSWGPGYLDFQFQMQDDYKGSSEFSLGAAWTMTNINDLGAEWRTVVVGGTDKLIATDLYFPLEWAPLNHYISTGVIYKRDQLYIDTGNNLLANSIQSEVTTFLGQGWNFSNKSRVEVGALYSDGYVALPDIGDPVFNGGRVQYNSRGLYAEYFYDSLDNADFARRGRIFHVRFEDRKDSIDGDRGTPQTLETTWLEVYSIGDHTFSGQVRAESFRSDEVDVTVRQFELGGFLNLSGLPPSSLSGNHLRYANIVYKYRLLENDFGLFKSPIYLGASYEMGNVWDKRDQIDHQSLIESGSVFTGIDSPLGPIYLAYAKAEGGFDSFYFYLGSHY</sequence>
<dbReference type="SUPFAM" id="SSF52151">
    <property type="entry name" value="FabD/lysophospholipase-like"/>
    <property type="match status" value="1"/>
</dbReference>
<dbReference type="Gene3D" id="3.40.1090.10">
    <property type="entry name" value="Cytosolic phospholipase A2 catalytic domain"/>
    <property type="match status" value="2"/>
</dbReference>
<name>A0A3M0AEK9_9GAMM</name>
<organism evidence="8 9">
    <name type="scientific">Umboniibacter marinipuniceus</name>
    <dbReference type="NCBI Taxonomy" id="569599"/>
    <lineage>
        <taxon>Bacteria</taxon>
        <taxon>Pseudomonadati</taxon>
        <taxon>Pseudomonadota</taxon>
        <taxon>Gammaproteobacteria</taxon>
        <taxon>Cellvibrionales</taxon>
        <taxon>Cellvibrionaceae</taxon>
        <taxon>Umboniibacter</taxon>
    </lineage>
</organism>
<reference evidence="8 9" key="1">
    <citation type="submission" date="2018-10" db="EMBL/GenBank/DDBJ databases">
        <title>Genomic Encyclopedia of Type Strains, Phase IV (KMG-IV): sequencing the most valuable type-strain genomes for metagenomic binning, comparative biology and taxonomic classification.</title>
        <authorList>
            <person name="Goeker M."/>
        </authorList>
    </citation>
    <scope>NUCLEOTIDE SEQUENCE [LARGE SCALE GENOMIC DNA]</scope>
    <source>
        <strain evidence="8 9">DSM 25080</strain>
    </source>
</reference>
<evidence type="ECO:0000259" key="7">
    <source>
        <dbReference type="PROSITE" id="PS51635"/>
    </source>
</evidence>
<dbReference type="AlphaFoldDB" id="A0A3M0AEK9"/>
<keyword evidence="2 5" id="KW-0378">Hydrolase</keyword>
<feature type="chain" id="PRO_5017983310" evidence="6">
    <location>
        <begin position="27"/>
        <end position="746"/>
    </location>
</feature>
<feature type="short sequence motif" description="GXSXG" evidence="5">
    <location>
        <begin position="70"/>
        <end position="74"/>
    </location>
</feature>
<evidence type="ECO:0000256" key="4">
    <source>
        <dbReference type="ARBA" id="ARBA00023098"/>
    </source>
</evidence>
<feature type="active site" description="Proton acceptor" evidence="5">
    <location>
        <position position="218"/>
    </location>
</feature>
<feature type="signal peptide" evidence="6">
    <location>
        <begin position="1"/>
        <end position="26"/>
    </location>
</feature>
<dbReference type="InterPro" id="IPR001423">
    <property type="entry name" value="LysoPLipase_patatin_CS"/>
</dbReference>
<keyword evidence="3 5" id="KW-0442">Lipid degradation</keyword>
<dbReference type="PANTHER" id="PTHR14226">
    <property type="entry name" value="NEUROPATHY TARGET ESTERASE/SWISS CHEESE D.MELANOGASTER"/>
    <property type="match status" value="1"/>
</dbReference>
<proteinExistence type="inferred from homology"/>
<comment type="similarity">
    <text evidence="1">Belongs to the NTE family.</text>
</comment>